<dbReference type="Proteomes" id="UP000192783">
    <property type="component" value="Unassembled WGS sequence"/>
</dbReference>
<accession>A0A1W1XIL2</accession>
<dbReference type="EMBL" id="FWXF01000008">
    <property type="protein sequence ID" value="SMC23351.1"/>
    <property type="molecule type" value="Genomic_DNA"/>
</dbReference>
<protein>
    <submittedName>
        <fullName evidence="1">Uncharacterized protein</fullName>
    </submittedName>
</protein>
<name>A0A1W1XIL2_9BACT</name>
<reference evidence="1 2" key="1">
    <citation type="submission" date="2017-04" db="EMBL/GenBank/DDBJ databases">
        <authorList>
            <person name="Afonso C.L."/>
            <person name="Miller P.J."/>
            <person name="Scott M.A."/>
            <person name="Spackman E."/>
            <person name="Goraichik I."/>
            <person name="Dimitrov K.M."/>
            <person name="Suarez D.L."/>
            <person name="Swayne D.E."/>
        </authorList>
    </citation>
    <scope>NUCLEOTIDE SEQUENCE [LARGE SCALE GENOMIC DNA]</scope>
    <source>
        <strain evidence="1 2">DSM 13146</strain>
    </source>
</reference>
<evidence type="ECO:0000313" key="1">
    <source>
        <dbReference type="EMBL" id="SMC23351.1"/>
    </source>
</evidence>
<dbReference type="RefSeq" id="WP_084057458.1">
    <property type="nucleotide sequence ID" value="NZ_FWXF01000008.1"/>
</dbReference>
<proteinExistence type="predicted"/>
<evidence type="ECO:0000313" key="2">
    <source>
        <dbReference type="Proteomes" id="UP000192783"/>
    </source>
</evidence>
<organism evidence="1 2">
    <name type="scientific">Desulfacinum hydrothermale DSM 13146</name>
    <dbReference type="NCBI Taxonomy" id="1121390"/>
    <lineage>
        <taxon>Bacteria</taxon>
        <taxon>Pseudomonadati</taxon>
        <taxon>Thermodesulfobacteriota</taxon>
        <taxon>Syntrophobacteria</taxon>
        <taxon>Syntrophobacterales</taxon>
        <taxon>Syntrophobacteraceae</taxon>
        <taxon>Desulfacinum</taxon>
    </lineage>
</organism>
<sequence length="72" mass="8335">MEDESQRTHRVGRFQERAGFPLVYQPVCSAETTFRKHPCPDCHFCQQCSESRCRCCRSGQQRGPSAQFPVKK</sequence>
<keyword evidence="2" id="KW-1185">Reference proteome</keyword>
<gene>
    <name evidence="1" type="ORF">SAMN02746041_01707</name>
</gene>
<dbReference type="AlphaFoldDB" id="A0A1W1XIL2"/>